<feature type="region of interest" description="Disordered" evidence="1">
    <location>
        <begin position="40"/>
        <end position="76"/>
    </location>
</feature>
<protein>
    <submittedName>
        <fullName evidence="2">Uncharacterized protein</fullName>
    </submittedName>
</protein>
<feature type="compositionally biased region" description="Polar residues" evidence="1">
    <location>
        <begin position="58"/>
        <end position="69"/>
    </location>
</feature>
<gene>
    <name evidence="2" type="ORF">CEE36_01565</name>
</gene>
<evidence type="ECO:0000313" key="3">
    <source>
        <dbReference type="Proteomes" id="UP000317778"/>
    </source>
</evidence>
<sequence length="76" mass="8139">MVPIPRVTGNLMGGKVLFIKSGLEGWTSLITTIGSRLLTGDGTTTNRNHGLGGHQGRAISTTNITTHRGMSSHRRR</sequence>
<comment type="caution">
    <text evidence="2">The sequence shown here is derived from an EMBL/GenBank/DDBJ whole genome shotgun (WGS) entry which is preliminary data.</text>
</comment>
<dbReference type="AlphaFoldDB" id="A0A532V9K2"/>
<evidence type="ECO:0000256" key="1">
    <source>
        <dbReference type="SAM" id="MobiDB-lite"/>
    </source>
</evidence>
<evidence type="ECO:0000313" key="2">
    <source>
        <dbReference type="EMBL" id="TKJ43832.1"/>
    </source>
</evidence>
<dbReference type="Proteomes" id="UP000317778">
    <property type="component" value="Unassembled WGS sequence"/>
</dbReference>
<accession>A0A532V9K2</accession>
<dbReference type="EMBL" id="NJBO01000002">
    <property type="protein sequence ID" value="TKJ43832.1"/>
    <property type="molecule type" value="Genomic_DNA"/>
</dbReference>
<proteinExistence type="predicted"/>
<reference evidence="2 3" key="1">
    <citation type="submission" date="2017-06" db="EMBL/GenBank/DDBJ databases">
        <title>Novel microbial phyla capable of carbon fixation and sulfur reduction in deep-sea sediments.</title>
        <authorList>
            <person name="Huang J."/>
            <person name="Baker B."/>
            <person name="Wang Y."/>
        </authorList>
    </citation>
    <scope>NUCLEOTIDE SEQUENCE [LARGE SCALE GENOMIC DNA]</scope>
    <source>
        <strain evidence="2">B3_TA06</strain>
    </source>
</reference>
<organism evidence="2 3">
    <name type="scientific">candidate division TA06 bacterium B3_TA06</name>
    <dbReference type="NCBI Taxonomy" id="2012487"/>
    <lineage>
        <taxon>Bacteria</taxon>
        <taxon>Bacteria division TA06</taxon>
    </lineage>
</organism>
<name>A0A532V9K2_UNCT6</name>